<reference evidence="1 2" key="1">
    <citation type="journal article" date="2023" name="Sci. Data">
        <title>Genome assembly of the Korean intertidal mud-creeper Batillaria attramentaria.</title>
        <authorList>
            <person name="Patra A.K."/>
            <person name="Ho P.T."/>
            <person name="Jun S."/>
            <person name="Lee S.J."/>
            <person name="Kim Y."/>
            <person name="Won Y.J."/>
        </authorList>
    </citation>
    <scope>NUCLEOTIDE SEQUENCE [LARGE SCALE GENOMIC DNA]</scope>
    <source>
        <strain evidence="1">Wonlab-2016</strain>
    </source>
</reference>
<dbReference type="Proteomes" id="UP001519460">
    <property type="component" value="Unassembled WGS sequence"/>
</dbReference>
<keyword evidence="2" id="KW-1185">Reference proteome</keyword>
<dbReference type="AlphaFoldDB" id="A0ABD0KF32"/>
<evidence type="ECO:0000313" key="2">
    <source>
        <dbReference type="Proteomes" id="UP001519460"/>
    </source>
</evidence>
<organism evidence="1 2">
    <name type="scientific">Batillaria attramentaria</name>
    <dbReference type="NCBI Taxonomy" id="370345"/>
    <lineage>
        <taxon>Eukaryota</taxon>
        <taxon>Metazoa</taxon>
        <taxon>Spiralia</taxon>
        <taxon>Lophotrochozoa</taxon>
        <taxon>Mollusca</taxon>
        <taxon>Gastropoda</taxon>
        <taxon>Caenogastropoda</taxon>
        <taxon>Sorbeoconcha</taxon>
        <taxon>Cerithioidea</taxon>
        <taxon>Batillariidae</taxon>
        <taxon>Batillaria</taxon>
    </lineage>
</organism>
<sequence length="101" mass="11364">MHTALVLRFQPKFYKCRVGAETVYSLAMVTRRTVTVTCTNGEFLAVQLKFTNDSVCVSNVYLASITNRVHSDLSSDVLSSSENCTVTERDWFQKPNTAIIH</sequence>
<proteinExistence type="predicted"/>
<protein>
    <submittedName>
        <fullName evidence="1">Uncharacterized protein</fullName>
    </submittedName>
</protein>
<gene>
    <name evidence="1" type="ORF">BaRGS_00023031</name>
</gene>
<name>A0ABD0KF32_9CAEN</name>
<dbReference type="EMBL" id="JACVVK020000190">
    <property type="protein sequence ID" value="KAK7485730.1"/>
    <property type="molecule type" value="Genomic_DNA"/>
</dbReference>
<accession>A0ABD0KF32</accession>
<comment type="caution">
    <text evidence="1">The sequence shown here is derived from an EMBL/GenBank/DDBJ whole genome shotgun (WGS) entry which is preliminary data.</text>
</comment>
<evidence type="ECO:0000313" key="1">
    <source>
        <dbReference type="EMBL" id="KAK7485730.1"/>
    </source>
</evidence>